<evidence type="ECO:0000256" key="1">
    <source>
        <dbReference type="ARBA" id="ARBA00023157"/>
    </source>
</evidence>
<dbReference type="SMART" id="SM00280">
    <property type="entry name" value="KAZAL"/>
    <property type="match status" value="3"/>
</dbReference>
<dbReference type="SUPFAM" id="SSF49899">
    <property type="entry name" value="Concanavalin A-like lectins/glucanases"/>
    <property type="match status" value="1"/>
</dbReference>
<gene>
    <name evidence="4" type="ORF">DPMN_145095</name>
</gene>
<dbReference type="EMBL" id="JAIWYP010000007">
    <property type="protein sequence ID" value="KAH3791606.1"/>
    <property type="molecule type" value="Genomic_DNA"/>
</dbReference>
<dbReference type="PROSITE" id="PS50092">
    <property type="entry name" value="TSP1"/>
    <property type="match status" value="1"/>
</dbReference>
<dbReference type="Pfam" id="PF00629">
    <property type="entry name" value="MAM"/>
    <property type="match status" value="1"/>
</dbReference>
<reference evidence="4" key="2">
    <citation type="submission" date="2020-11" db="EMBL/GenBank/DDBJ databases">
        <authorList>
            <person name="McCartney M.A."/>
            <person name="Auch B."/>
            <person name="Kono T."/>
            <person name="Mallez S."/>
            <person name="Becker A."/>
            <person name="Gohl D.M."/>
            <person name="Silverstein K.A.T."/>
            <person name="Koren S."/>
            <person name="Bechman K.B."/>
            <person name="Herman A."/>
            <person name="Abrahante J.E."/>
            <person name="Garbe J."/>
        </authorList>
    </citation>
    <scope>NUCLEOTIDE SEQUENCE</scope>
    <source>
        <strain evidence="4">Duluth1</strain>
        <tissue evidence="4">Whole animal</tissue>
    </source>
</reference>
<dbReference type="PANTHER" id="PTHR23282:SF101">
    <property type="entry name" value="MAM DOMAIN-CONTAINING PROTEIN"/>
    <property type="match status" value="1"/>
</dbReference>
<dbReference type="SMART" id="SM00209">
    <property type="entry name" value="TSP1"/>
    <property type="match status" value="1"/>
</dbReference>
<dbReference type="InterPro" id="IPR002350">
    <property type="entry name" value="Kazal_dom"/>
</dbReference>
<dbReference type="PANTHER" id="PTHR23282">
    <property type="entry name" value="APICAL ENDOSOMAL GLYCOPROTEIN PRECURSOR"/>
    <property type="match status" value="1"/>
</dbReference>
<sequence>MYGTSTGRLDVYQASGPFVPGHLMWSLKGDQGNSWFQAQIALESVQNYSIIIVGFVGNGYLGDIAVDDVSLSDGYCDVIPPSASRSEVSNSTLARVDGEWHAWLHWATCDVTCGAGTQLRTRECYFPPRATKGNACQGIASESRTCHNEICHVCPETTTNKAPAETATVCSIVQNVFCSKLDSISCTGGLNFICGSDGNFYPNECEISKAMCHDATLTILTNITKCQANVGGYLASTTTKAPATTDTMCSIVQNVFCNYSDSILCNTGFNVLCGSDGTYYPNPCEISKARCHDATLTILTNITKCRANVGGNLATTTTKAPATTDTMCPIVQNLFCNNVDSISCVRGLDNICGSDGQYYPNQCEVSKAWCHDATLTILTNITKCQANVG</sequence>
<dbReference type="Gene3D" id="2.60.120.200">
    <property type="match status" value="1"/>
</dbReference>
<feature type="domain" description="Kazal-like" evidence="3">
    <location>
        <begin position="172"/>
        <end position="228"/>
    </location>
</feature>
<organism evidence="4 5">
    <name type="scientific">Dreissena polymorpha</name>
    <name type="common">Zebra mussel</name>
    <name type="synonym">Mytilus polymorpha</name>
    <dbReference type="NCBI Taxonomy" id="45954"/>
    <lineage>
        <taxon>Eukaryota</taxon>
        <taxon>Metazoa</taxon>
        <taxon>Spiralia</taxon>
        <taxon>Lophotrochozoa</taxon>
        <taxon>Mollusca</taxon>
        <taxon>Bivalvia</taxon>
        <taxon>Autobranchia</taxon>
        <taxon>Heteroconchia</taxon>
        <taxon>Euheterodonta</taxon>
        <taxon>Imparidentia</taxon>
        <taxon>Neoheterodontei</taxon>
        <taxon>Myida</taxon>
        <taxon>Dreissenoidea</taxon>
        <taxon>Dreissenidae</taxon>
        <taxon>Dreissena</taxon>
    </lineage>
</organism>
<keyword evidence="5" id="KW-1185">Reference proteome</keyword>
<feature type="domain" description="Kazal-like" evidence="3">
    <location>
        <begin position="251"/>
        <end position="307"/>
    </location>
</feature>
<accession>A0A9D4F7P7</accession>
<reference evidence="4" key="1">
    <citation type="journal article" date="2019" name="bioRxiv">
        <title>The Genome of the Zebra Mussel, Dreissena polymorpha: A Resource for Invasive Species Research.</title>
        <authorList>
            <person name="McCartney M.A."/>
            <person name="Auch B."/>
            <person name="Kono T."/>
            <person name="Mallez S."/>
            <person name="Zhang Y."/>
            <person name="Obille A."/>
            <person name="Becker A."/>
            <person name="Abrahante J.E."/>
            <person name="Garbe J."/>
            <person name="Badalamenti J.P."/>
            <person name="Herman A."/>
            <person name="Mangelson H."/>
            <person name="Liachko I."/>
            <person name="Sullivan S."/>
            <person name="Sone E.D."/>
            <person name="Koren S."/>
            <person name="Silverstein K.A.T."/>
            <person name="Beckman K.B."/>
            <person name="Gohl D.M."/>
        </authorList>
    </citation>
    <scope>NUCLEOTIDE SEQUENCE</scope>
    <source>
        <strain evidence="4">Duluth1</strain>
        <tissue evidence="4">Whole animal</tissue>
    </source>
</reference>
<dbReference type="Gene3D" id="2.20.100.10">
    <property type="entry name" value="Thrombospondin type-1 (TSP1) repeat"/>
    <property type="match status" value="1"/>
</dbReference>
<dbReference type="Gene3D" id="3.30.60.30">
    <property type="match status" value="3"/>
</dbReference>
<dbReference type="FunFam" id="2.20.100.10:FF:000001">
    <property type="entry name" value="semaphorin-5A isoform X1"/>
    <property type="match status" value="1"/>
</dbReference>
<protein>
    <submittedName>
        <fullName evidence="4">Uncharacterized protein</fullName>
    </submittedName>
</protein>
<evidence type="ECO:0000259" key="2">
    <source>
        <dbReference type="PROSITE" id="PS50060"/>
    </source>
</evidence>
<keyword evidence="1" id="KW-1015">Disulfide bond</keyword>
<dbReference type="AlphaFoldDB" id="A0A9D4F7P7"/>
<feature type="domain" description="MAM" evidence="2">
    <location>
        <begin position="1"/>
        <end position="78"/>
    </location>
</feature>
<dbReference type="Pfam" id="PF07648">
    <property type="entry name" value="Kazal_2"/>
    <property type="match status" value="3"/>
</dbReference>
<dbReference type="InterPro" id="IPR036058">
    <property type="entry name" value="Kazal_dom_sf"/>
</dbReference>
<dbReference type="Proteomes" id="UP000828390">
    <property type="component" value="Unassembled WGS sequence"/>
</dbReference>
<dbReference type="SUPFAM" id="SSF100895">
    <property type="entry name" value="Kazal-type serine protease inhibitors"/>
    <property type="match status" value="3"/>
</dbReference>
<dbReference type="SUPFAM" id="SSF82895">
    <property type="entry name" value="TSP-1 type 1 repeat"/>
    <property type="match status" value="1"/>
</dbReference>
<dbReference type="InterPro" id="IPR013320">
    <property type="entry name" value="ConA-like_dom_sf"/>
</dbReference>
<comment type="caution">
    <text evidence="4">The sequence shown here is derived from an EMBL/GenBank/DDBJ whole genome shotgun (WGS) entry which is preliminary data.</text>
</comment>
<dbReference type="InterPro" id="IPR000884">
    <property type="entry name" value="TSP1_rpt"/>
</dbReference>
<evidence type="ECO:0000313" key="5">
    <source>
        <dbReference type="Proteomes" id="UP000828390"/>
    </source>
</evidence>
<name>A0A9D4F7P7_DREPO</name>
<proteinExistence type="predicted"/>
<dbReference type="InterPro" id="IPR036383">
    <property type="entry name" value="TSP1_rpt_sf"/>
</dbReference>
<dbReference type="Pfam" id="PF00090">
    <property type="entry name" value="TSP_1"/>
    <property type="match status" value="1"/>
</dbReference>
<dbReference type="GO" id="GO:0016020">
    <property type="term" value="C:membrane"/>
    <property type="evidence" value="ECO:0007669"/>
    <property type="project" value="InterPro"/>
</dbReference>
<dbReference type="InterPro" id="IPR000998">
    <property type="entry name" value="MAM_dom"/>
</dbReference>
<dbReference type="PROSITE" id="PS50060">
    <property type="entry name" value="MAM_2"/>
    <property type="match status" value="1"/>
</dbReference>
<evidence type="ECO:0000259" key="3">
    <source>
        <dbReference type="PROSITE" id="PS51465"/>
    </source>
</evidence>
<evidence type="ECO:0000313" key="4">
    <source>
        <dbReference type="EMBL" id="KAH3791606.1"/>
    </source>
</evidence>
<dbReference type="InterPro" id="IPR051560">
    <property type="entry name" value="MAM_domain-containing"/>
</dbReference>
<dbReference type="OrthoDB" id="412155at2759"/>
<dbReference type="CDD" id="cd00104">
    <property type="entry name" value="KAZAL_FS"/>
    <property type="match status" value="1"/>
</dbReference>
<dbReference type="PROSITE" id="PS51465">
    <property type="entry name" value="KAZAL_2"/>
    <property type="match status" value="2"/>
</dbReference>